<gene>
    <name evidence="4" type="ORF">C474_11336</name>
</gene>
<dbReference type="Gene3D" id="3.40.50.2300">
    <property type="match status" value="1"/>
</dbReference>
<dbReference type="SUPFAM" id="SSF52172">
    <property type="entry name" value="CheY-like"/>
    <property type="match status" value="1"/>
</dbReference>
<dbReference type="PANTHER" id="PTHR44757">
    <property type="entry name" value="DIGUANYLATE CYCLASE DGCP"/>
    <property type="match status" value="1"/>
</dbReference>
<dbReference type="InterPro" id="IPR001610">
    <property type="entry name" value="PAC"/>
</dbReference>
<dbReference type="Proteomes" id="UP000011513">
    <property type="component" value="Unassembled WGS sequence"/>
</dbReference>
<evidence type="ECO:0000259" key="3">
    <source>
        <dbReference type="PROSITE" id="PS50112"/>
    </source>
</evidence>
<dbReference type="Gene3D" id="3.30.450.20">
    <property type="entry name" value="PAS domain"/>
    <property type="match status" value="2"/>
</dbReference>
<dbReference type="CDD" id="cd00156">
    <property type="entry name" value="REC"/>
    <property type="match status" value="1"/>
</dbReference>
<dbReference type="Gene3D" id="3.30.450.40">
    <property type="match status" value="1"/>
</dbReference>
<dbReference type="eggNOG" id="arCOG02329">
    <property type="taxonomic scope" value="Archaea"/>
</dbReference>
<dbReference type="Pfam" id="PF00989">
    <property type="entry name" value="PAS"/>
    <property type="match status" value="1"/>
</dbReference>
<dbReference type="AlphaFoldDB" id="M0D6T2"/>
<comment type="caution">
    <text evidence="4">The sequence shown here is derived from an EMBL/GenBank/DDBJ whole genome shotgun (WGS) entry which is preliminary data.</text>
</comment>
<dbReference type="InterPro" id="IPR000014">
    <property type="entry name" value="PAS"/>
</dbReference>
<dbReference type="eggNOG" id="arCOG02369">
    <property type="taxonomic scope" value="Archaea"/>
</dbReference>
<dbReference type="InterPro" id="IPR029016">
    <property type="entry name" value="GAF-like_dom_sf"/>
</dbReference>
<dbReference type="SUPFAM" id="SSF55785">
    <property type="entry name" value="PYP-like sensor domain (PAS domain)"/>
    <property type="match status" value="2"/>
</dbReference>
<dbReference type="SUPFAM" id="SSF55781">
    <property type="entry name" value="GAF domain-like"/>
    <property type="match status" value="1"/>
</dbReference>
<dbReference type="eggNOG" id="arCOG02387">
    <property type="taxonomic scope" value="Archaea"/>
</dbReference>
<feature type="domain" description="PAS" evidence="3">
    <location>
        <begin position="259"/>
        <end position="313"/>
    </location>
</feature>
<organism evidence="4 5">
    <name type="scientific">Halogeometricum pallidum JCM 14848</name>
    <dbReference type="NCBI Taxonomy" id="1227487"/>
    <lineage>
        <taxon>Archaea</taxon>
        <taxon>Methanobacteriati</taxon>
        <taxon>Methanobacteriota</taxon>
        <taxon>Stenosarchaea group</taxon>
        <taxon>Halobacteria</taxon>
        <taxon>Halobacteriales</taxon>
        <taxon>Haloferacaceae</taxon>
        <taxon>Halogeometricum</taxon>
    </lineage>
</organism>
<dbReference type="InterPro" id="IPR013767">
    <property type="entry name" value="PAS_fold"/>
</dbReference>
<name>M0D6T2_HALPD</name>
<dbReference type="NCBIfam" id="TIGR00229">
    <property type="entry name" value="sensory_box"/>
    <property type="match status" value="2"/>
</dbReference>
<keyword evidence="5" id="KW-1185">Reference proteome</keyword>
<feature type="modified residue" description="4-aspartylphosphate" evidence="1">
    <location>
        <position position="60"/>
    </location>
</feature>
<evidence type="ECO:0000313" key="4">
    <source>
        <dbReference type="EMBL" id="ELZ30402.1"/>
    </source>
</evidence>
<dbReference type="Pfam" id="PF00072">
    <property type="entry name" value="Response_reg"/>
    <property type="match status" value="1"/>
</dbReference>
<dbReference type="CDD" id="cd00130">
    <property type="entry name" value="PAS"/>
    <property type="match status" value="2"/>
</dbReference>
<feature type="domain" description="Response regulatory" evidence="2">
    <location>
        <begin position="9"/>
        <end position="125"/>
    </location>
</feature>
<dbReference type="PATRIC" id="fig|1227487.5.peg.2289"/>
<dbReference type="Pfam" id="PF13426">
    <property type="entry name" value="PAS_9"/>
    <property type="match status" value="1"/>
</dbReference>
<dbReference type="InterPro" id="IPR001789">
    <property type="entry name" value="Sig_transdc_resp-reg_receiver"/>
</dbReference>
<dbReference type="GO" id="GO:0006355">
    <property type="term" value="P:regulation of DNA-templated transcription"/>
    <property type="evidence" value="ECO:0007669"/>
    <property type="project" value="InterPro"/>
</dbReference>
<dbReference type="InterPro" id="IPR011006">
    <property type="entry name" value="CheY-like_superfamily"/>
</dbReference>
<dbReference type="PROSITE" id="PS50110">
    <property type="entry name" value="RESPONSE_REGULATORY"/>
    <property type="match status" value="1"/>
</dbReference>
<dbReference type="PROSITE" id="PS50112">
    <property type="entry name" value="PAS"/>
    <property type="match status" value="1"/>
</dbReference>
<dbReference type="RefSeq" id="WP_008386802.1">
    <property type="nucleotide sequence ID" value="NZ_AOIV01000025.1"/>
</dbReference>
<protein>
    <submittedName>
        <fullName evidence="4">Pas domain s-box</fullName>
    </submittedName>
</protein>
<reference evidence="4 5" key="1">
    <citation type="journal article" date="2014" name="PLoS Genet.">
        <title>Phylogenetically driven sequencing of extremely halophilic archaea reveals strategies for static and dynamic osmo-response.</title>
        <authorList>
            <person name="Becker E.A."/>
            <person name="Seitzer P.M."/>
            <person name="Tritt A."/>
            <person name="Larsen D."/>
            <person name="Krusor M."/>
            <person name="Yao A.I."/>
            <person name="Wu D."/>
            <person name="Madern D."/>
            <person name="Eisen J.A."/>
            <person name="Darling A.E."/>
            <person name="Facciotti M.T."/>
        </authorList>
    </citation>
    <scope>NUCLEOTIDE SEQUENCE [LARGE SCALE GENOMIC DNA]</scope>
    <source>
        <strain evidence="4 5">JCM 14848</strain>
    </source>
</reference>
<evidence type="ECO:0000259" key="2">
    <source>
        <dbReference type="PROSITE" id="PS50110"/>
    </source>
</evidence>
<dbReference type="PANTHER" id="PTHR44757:SF2">
    <property type="entry name" value="BIOFILM ARCHITECTURE MAINTENANCE PROTEIN MBAA"/>
    <property type="match status" value="1"/>
</dbReference>
<dbReference type="SMART" id="SM00448">
    <property type="entry name" value="REC"/>
    <property type="match status" value="1"/>
</dbReference>
<dbReference type="InterPro" id="IPR052155">
    <property type="entry name" value="Biofilm_reg_signaling"/>
</dbReference>
<dbReference type="GO" id="GO:0000160">
    <property type="term" value="P:phosphorelay signal transduction system"/>
    <property type="evidence" value="ECO:0007669"/>
    <property type="project" value="InterPro"/>
</dbReference>
<dbReference type="InParanoid" id="M0D6T2"/>
<proteinExistence type="predicted"/>
<dbReference type="SMART" id="SM00086">
    <property type="entry name" value="PAC"/>
    <property type="match status" value="2"/>
</dbReference>
<evidence type="ECO:0000256" key="1">
    <source>
        <dbReference type="PROSITE-ProRule" id="PRU00169"/>
    </source>
</evidence>
<dbReference type="InterPro" id="IPR035965">
    <property type="entry name" value="PAS-like_dom_sf"/>
</dbReference>
<sequence length="521" mass="56769">MTRGAEAISVLYVGDDLHSDEGAASSLEREDDRFSVTVAAGVRAGLDALADGGFDCVVSDHDPPGTDGLALLEAVRRGRPSFPFVLFTADGDEAVASEAISAGVTDYVRANGADSHKTLADRVREAVDRPRSEIRATARGQAEAVVEHSPDAVLVSVDRRFVFVNPAAVDLFGAADEADLLGRSISELVPPERRAEVEAGLARLEAGAEPDSRVRQAMRTLDGRTFPVEVTAQPVTWDDTPGGVAIVRDVSEREVREDERTRYAAAFAEAMDAIVVADDEGAYVDANRSACELFGVPREELLGMRIGDFADEDYETDDAWSEFLSSGEDRGVFSLRRPDGERRIVEYAATRDVVPGEHLSVLRDVTDRIRLTERRQAEHDALERMYRVTADREASFEEKVRRLLELGTEYLDVPYGFLTRIENGTQTIVHSAGGHESLQPGESAPLSRAYCRKVVGDEELVAVRDAEGEGWSDDPAYETFGLGCYIGARVVTADDLYGTFCFAVTTRAPNRSPTASKPSWN</sequence>
<dbReference type="EMBL" id="AOIV01000025">
    <property type="protein sequence ID" value="ELZ30402.1"/>
    <property type="molecule type" value="Genomic_DNA"/>
</dbReference>
<keyword evidence="1" id="KW-0597">Phosphoprotein</keyword>
<evidence type="ECO:0000313" key="5">
    <source>
        <dbReference type="Proteomes" id="UP000011513"/>
    </source>
</evidence>
<accession>M0D6T2</accession>
<dbReference type="SMART" id="SM00091">
    <property type="entry name" value="PAS"/>
    <property type="match status" value="2"/>
</dbReference>